<dbReference type="Proteomes" id="UP000076512">
    <property type="component" value="Unassembled WGS sequence"/>
</dbReference>
<dbReference type="STRING" id="455432.AWN90_27550"/>
<accession>A0A164N320</accession>
<dbReference type="EMBL" id="LWGR01000007">
    <property type="protein sequence ID" value="KZM73924.1"/>
    <property type="molecule type" value="Genomic_DNA"/>
</dbReference>
<keyword evidence="2" id="KW-1185">Reference proteome</keyword>
<evidence type="ECO:0000313" key="1">
    <source>
        <dbReference type="EMBL" id="KZM73924.1"/>
    </source>
</evidence>
<evidence type="ECO:0000313" key="2">
    <source>
        <dbReference type="Proteomes" id="UP000076512"/>
    </source>
</evidence>
<reference evidence="1 2" key="1">
    <citation type="submission" date="2016-04" db="EMBL/GenBank/DDBJ databases">
        <authorList>
            <person name="Evans L.H."/>
            <person name="Alamgir A."/>
            <person name="Owens N."/>
            <person name="Weber N.D."/>
            <person name="Virtaneva K."/>
            <person name="Barbian K."/>
            <person name="Babar A."/>
            <person name="Rosenke K."/>
        </authorList>
    </citation>
    <scope>NUCLEOTIDE SEQUENCE [LARGE SCALE GENOMIC DNA]</scope>
    <source>
        <strain evidence="1 2">IFM 0406</strain>
    </source>
</reference>
<dbReference type="AlphaFoldDB" id="A0A164N320"/>
<name>A0A164N320_9NOCA</name>
<sequence>MTDPVQGSTGTLTSPIRGPGMLGEVLVAIRGGTEIYIARADRALAAGTTVLVVTVNPGRIVDVVPWIPLDLGPGGATPT</sequence>
<dbReference type="InterPro" id="IPR012340">
    <property type="entry name" value="NA-bd_OB-fold"/>
</dbReference>
<comment type="caution">
    <text evidence="1">The sequence shown here is derived from an EMBL/GenBank/DDBJ whole genome shotgun (WGS) entry which is preliminary data.</text>
</comment>
<proteinExistence type="predicted"/>
<gene>
    <name evidence="1" type="ORF">AWN90_27550</name>
</gene>
<protein>
    <submittedName>
        <fullName evidence="1">Uncharacterized protein</fullName>
    </submittedName>
</protein>
<dbReference type="Gene3D" id="2.40.50.140">
    <property type="entry name" value="Nucleic acid-binding proteins"/>
    <property type="match status" value="1"/>
</dbReference>
<organism evidence="1 2">
    <name type="scientific">Nocardia terpenica</name>
    <dbReference type="NCBI Taxonomy" id="455432"/>
    <lineage>
        <taxon>Bacteria</taxon>
        <taxon>Bacillati</taxon>
        <taxon>Actinomycetota</taxon>
        <taxon>Actinomycetes</taxon>
        <taxon>Mycobacteriales</taxon>
        <taxon>Nocardiaceae</taxon>
        <taxon>Nocardia</taxon>
    </lineage>
</organism>
<dbReference type="OrthoDB" id="4559810at2"/>
<dbReference type="RefSeq" id="WP_067588578.1">
    <property type="nucleotide sequence ID" value="NZ_JABMCZ010000005.1"/>
</dbReference>